<proteinExistence type="predicted"/>
<reference evidence="1 2" key="1">
    <citation type="submission" date="2021-06" db="EMBL/GenBank/DDBJ databases">
        <title>Enterococcus alishanensis sp. nov., a novel lactic acid bacterium isolated from fresh coffee beans.</title>
        <authorList>
            <person name="Chen Y.-S."/>
        </authorList>
    </citation>
    <scope>NUCLEOTIDE SEQUENCE [LARGE SCALE GENOMIC DNA]</scope>
    <source>
        <strain evidence="1 2">ALS3</strain>
    </source>
</reference>
<dbReference type="RefSeq" id="WP_218326104.1">
    <property type="nucleotide sequence ID" value="NZ_JAHUZB010000003.1"/>
</dbReference>
<gene>
    <name evidence="1" type="ORF">KUA55_10300</name>
</gene>
<organism evidence="1 2">
    <name type="scientific">Enterococcus alishanensis</name>
    <dbReference type="NCBI Taxonomy" id="1303817"/>
    <lineage>
        <taxon>Bacteria</taxon>
        <taxon>Bacillati</taxon>
        <taxon>Bacillota</taxon>
        <taxon>Bacilli</taxon>
        <taxon>Lactobacillales</taxon>
        <taxon>Enterococcaceae</taxon>
        <taxon>Enterococcus</taxon>
    </lineage>
</organism>
<dbReference type="EMBL" id="JAHUZB010000003">
    <property type="protein sequence ID" value="MBV7391073.1"/>
    <property type="molecule type" value="Genomic_DNA"/>
</dbReference>
<comment type="caution">
    <text evidence="1">The sequence shown here is derived from an EMBL/GenBank/DDBJ whole genome shotgun (WGS) entry which is preliminary data.</text>
</comment>
<keyword evidence="2" id="KW-1185">Reference proteome</keyword>
<accession>A0ABS6TDU2</accession>
<sequence>MKYVWAVNITPNESNLPSLYSSKVKAQRGFESEVMFGKEQGYEVNVNNDRTAFHYGDETEQATVGELFKMRIQ</sequence>
<dbReference type="Proteomes" id="UP000774130">
    <property type="component" value="Unassembled WGS sequence"/>
</dbReference>
<name>A0ABS6TDU2_9ENTE</name>
<evidence type="ECO:0000313" key="1">
    <source>
        <dbReference type="EMBL" id="MBV7391073.1"/>
    </source>
</evidence>
<protein>
    <submittedName>
        <fullName evidence="1">Uncharacterized protein</fullName>
    </submittedName>
</protein>
<evidence type="ECO:0000313" key="2">
    <source>
        <dbReference type="Proteomes" id="UP000774130"/>
    </source>
</evidence>